<dbReference type="EMBL" id="HBHY01006645">
    <property type="protein sequence ID" value="CAE0133100.1"/>
    <property type="molecule type" value="Transcribed_RNA"/>
</dbReference>
<evidence type="ECO:0000256" key="6">
    <source>
        <dbReference type="ARBA" id="ARBA00022989"/>
    </source>
</evidence>
<keyword evidence="3 10" id="KW-0813">Transport</keyword>
<keyword evidence="5" id="KW-0677">Repeat</keyword>
<evidence type="ECO:0000313" key="12">
    <source>
        <dbReference type="EMBL" id="CAE0133100.1"/>
    </source>
</evidence>
<organism evidence="12">
    <name type="scientific">Prasinoderma singulare</name>
    <dbReference type="NCBI Taxonomy" id="676789"/>
    <lineage>
        <taxon>Eukaryota</taxon>
        <taxon>Viridiplantae</taxon>
        <taxon>Prasinodermophyta</taxon>
        <taxon>Prasinodermophyceae</taxon>
        <taxon>Prasinodermales</taxon>
        <taxon>Prasinodermaceae</taxon>
        <taxon>Prasinoderma</taxon>
    </lineage>
</organism>
<feature type="region of interest" description="Disordered" evidence="11">
    <location>
        <begin position="1"/>
        <end position="26"/>
    </location>
</feature>
<protein>
    <recommendedName>
        <fullName evidence="13">Mitochondrial carrier protein</fullName>
    </recommendedName>
</protein>
<evidence type="ECO:0000256" key="7">
    <source>
        <dbReference type="ARBA" id="ARBA00023128"/>
    </source>
</evidence>
<feature type="compositionally biased region" description="Basic and acidic residues" evidence="11">
    <location>
        <begin position="1"/>
        <end position="17"/>
    </location>
</feature>
<dbReference type="GO" id="GO:0015093">
    <property type="term" value="F:ferrous iron transmembrane transporter activity"/>
    <property type="evidence" value="ECO:0007669"/>
    <property type="project" value="TreeGrafter"/>
</dbReference>
<dbReference type="PROSITE" id="PS50920">
    <property type="entry name" value="SOLCAR"/>
    <property type="match status" value="3"/>
</dbReference>
<gene>
    <name evidence="12" type="ORF">PSIN1315_LOCUS4293</name>
</gene>
<keyword evidence="8 9" id="KW-0472">Membrane</keyword>
<evidence type="ECO:0000256" key="11">
    <source>
        <dbReference type="SAM" id="MobiDB-lite"/>
    </source>
</evidence>
<sequence length="398" mass="42030">MNSKDEERGKWRRELDSAHPSCSNNPCSGGAVQPPIFWQHMLAGGAAGIVEHCVMFPVDTLKTRLQALREAPCAEPRSQLQRPLHVTLRRLVQREGIGALWRGMPAMAAAAGPAHGVYFAAYEAIKRRLERAMPVTCEENALAAAAVYSAAGGFATVAADAISTPMDTVKQRQQLTGGCMRKTIMGMLRCEGLGAFYASYRTTLLMNVPFTALYFTTYELAKQALSRAASASALVEPRYIASESMASAGDISARDVLAGSNAGYCIVDTPAAALLGTPNEPPAGSHAGEEVLVHLASGGAAGALASSVTTPLDVVKTRLQTQTIGLAATGRAGEASGIAAYAQDVLPTMRRIAREEGSSALLRGLGPRVLYHTPSAAICWATYEAMNSWFGTELSEAL</sequence>
<dbReference type="Gene3D" id="1.50.40.10">
    <property type="entry name" value="Mitochondrial carrier domain"/>
    <property type="match status" value="2"/>
</dbReference>
<name>A0A7S3BES6_9VIRI</name>
<evidence type="ECO:0000256" key="1">
    <source>
        <dbReference type="ARBA" id="ARBA00004225"/>
    </source>
</evidence>
<dbReference type="InterPro" id="IPR018108">
    <property type="entry name" value="MCP_transmembrane"/>
</dbReference>
<accession>A0A7S3BES6</accession>
<proteinExistence type="inferred from homology"/>
<dbReference type="GO" id="GO:0031966">
    <property type="term" value="C:mitochondrial membrane"/>
    <property type="evidence" value="ECO:0007669"/>
    <property type="project" value="UniProtKB-SubCell"/>
</dbReference>
<feature type="repeat" description="Solcar" evidence="9">
    <location>
        <begin position="143"/>
        <end position="224"/>
    </location>
</feature>
<dbReference type="InterPro" id="IPR002067">
    <property type="entry name" value="MCP"/>
</dbReference>
<evidence type="ECO:0000256" key="10">
    <source>
        <dbReference type="RuleBase" id="RU000488"/>
    </source>
</evidence>
<dbReference type="AlphaFoldDB" id="A0A7S3BES6"/>
<feature type="repeat" description="Solcar" evidence="9">
    <location>
        <begin position="289"/>
        <end position="389"/>
    </location>
</feature>
<keyword evidence="6" id="KW-1133">Transmembrane helix</keyword>
<dbReference type="GO" id="GO:0048250">
    <property type="term" value="P:iron import into the mitochondrion"/>
    <property type="evidence" value="ECO:0007669"/>
    <property type="project" value="TreeGrafter"/>
</dbReference>
<dbReference type="InterPro" id="IPR023395">
    <property type="entry name" value="MCP_dom_sf"/>
</dbReference>
<keyword evidence="7" id="KW-0496">Mitochondrion</keyword>
<evidence type="ECO:0000256" key="2">
    <source>
        <dbReference type="ARBA" id="ARBA00006375"/>
    </source>
</evidence>
<evidence type="ECO:0008006" key="13">
    <source>
        <dbReference type="Google" id="ProtNLM"/>
    </source>
</evidence>
<comment type="subcellular location">
    <subcellularLocation>
        <location evidence="1">Mitochondrion membrane</location>
        <topology evidence="1">Multi-pass membrane protein</topology>
    </subcellularLocation>
</comment>
<keyword evidence="4 9" id="KW-0812">Transmembrane</keyword>
<reference evidence="12" key="1">
    <citation type="submission" date="2021-01" db="EMBL/GenBank/DDBJ databases">
        <authorList>
            <person name="Corre E."/>
            <person name="Pelletier E."/>
            <person name="Niang G."/>
            <person name="Scheremetjew M."/>
            <person name="Finn R."/>
            <person name="Kale V."/>
            <person name="Holt S."/>
            <person name="Cochrane G."/>
            <person name="Meng A."/>
            <person name="Brown T."/>
            <person name="Cohen L."/>
        </authorList>
    </citation>
    <scope>NUCLEOTIDE SEQUENCE</scope>
    <source>
        <strain evidence="12">RCC927</strain>
    </source>
</reference>
<evidence type="ECO:0000256" key="4">
    <source>
        <dbReference type="ARBA" id="ARBA00022692"/>
    </source>
</evidence>
<dbReference type="Pfam" id="PF00153">
    <property type="entry name" value="Mito_carr"/>
    <property type="match status" value="3"/>
</dbReference>
<evidence type="ECO:0000256" key="3">
    <source>
        <dbReference type="ARBA" id="ARBA00022448"/>
    </source>
</evidence>
<dbReference type="PRINTS" id="PR00926">
    <property type="entry name" value="MITOCARRIER"/>
</dbReference>
<evidence type="ECO:0000256" key="9">
    <source>
        <dbReference type="PROSITE-ProRule" id="PRU00282"/>
    </source>
</evidence>
<feature type="repeat" description="Solcar" evidence="9">
    <location>
        <begin position="35"/>
        <end position="128"/>
    </location>
</feature>
<comment type="similarity">
    <text evidence="2 10">Belongs to the mitochondrial carrier (TC 2.A.29) family.</text>
</comment>
<dbReference type="PANTHER" id="PTHR45758">
    <property type="entry name" value="MITOFERRIN-1-RELATED"/>
    <property type="match status" value="1"/>
</dbReference>
<evidence type="ECO:0000256" key="8">
    <source>
        <dbReference type="ARBA" id="ARBA00023136"/>
    </source>
</evidence>
<dbReference type="SUPFAM" id="SSF103506">
    <property type="entry name" value="Mitochondrial carrier"/>
    <property type="match status" value="1"/>
</dbReference>
<dbReference type="PANTHER" id="PTHR45758:SF4">
    <property type="entry name" value="MITOFERRIN-1"/>
    <property type="match status" value="1"/>
</dbReference>
<evidence type="ECO:0000256" key="5">
    <source>
        <dbReference type="ARBA" id="ARBA00022737"/>
    </source>
</evidence>